<dbReference type="Proteomes" id="UP000199727">
    <property type="component" value="Unassembled WGS sequence"/>
</dbReference>
<protein>
    <submittedName>
        <fullName evidence="2">Uncharacterized protein</fullName>
    </submittedName>
</protein>
<accession>A0A854QAB7</accession>
<evidence type="ECO:0000313" key="3">
    <source>
        <dbReference type="Proteomes" id="UP000199727"/>
    </source>
</evidence>
<proteinExistence type="predicted"/>
<comment type="caution">
    <text evidence="2">The sequence shown here is derived from an EMBL/GenBank/DDBJ whole genome shotgun (WGS) entry which is preliminary data.</text>
</comment>
<evidence type="ECO:0000256" key="1">
    <source>
        <dbReference type="SAM" id="MobiDB-lite"/>
    </source>
</evidence>
<feature type="region of interest" description="Disordered" evidence="1">
    <location>
        <begin position="1"/>
        <end position="33"/>
    </location>
</feature>
<reference evidence="2 3" key="1">
    <citation type="submission" date="2017-06" db="EMBL/GenBank/DDBJ databases">
        <title>Global population genomics of the pathogenic fungus Cryptococcus neoformans var. grubii.</title>
        <authorList>
            <person name="Cuomo C."/>
            <person name="Litvintseva A."/>
            <person name="Chen Y."/>
            <person name="Young S."/>
            <person name="Zeng Q."/>
            <person name="Chapman S."/>
            <person name="Gujja S."/>
            <person name="Saif S."/>
            <person name="Birren B."/>
        </authorList>
    </citation>
    <scope>NUCLEOTIDE SEQUENCE [LARGE SCALE GENOMIC DNA]</scope>
    <source>
        <strain evidence="2 3">Tu259-1</strain>
    </source>
</reference>
<organism evidence="2 3">
    <name type="scientific">Cryptococcus neoformans Tu259-1</name>
    <dbReference type="NCBI Taxonomy" id="1230072"/>
    <lineage>
        <taxon>Eukaryota</taxon>
        <taxon>Fungi</taxon>
        <taxon>Dikarya</taxon>
        <taxon>Basidiomycota</taxon>
        <taxon>Agaricomycotina</taxon>
        <taxon>Tremellomycetes</taxon>
        <taxon>Tremellales</taxon>
        <taxon>Cryptococcaceae</taxon>
        <taxon>Cryptococcus</taxon>
        <taxon>Cryptococcus neoformans species complex</taxon>
    </lineage>
</organism>
<gene>
    <name evidence="2" type="ORF">C361_06713</name>
</gene>
<evidence type="ECO:0000313" key="2">
    <source>
        <dbReference type="EMBL" id="OXG10680.1"/>
    </source>
</evidence>
<dbReference type="EMBL" id="AMKT01000101">
    <property type="protein sequence ID" value="OXG10680.1"/>
    <property type="molecule type" value="Genomic_DNA"/>
</dbReference>
<sequence length="52" mass="5586">MGNDLSSDFGGGSGPEVSTTGVYEDGKGSRQPRVHVQYNPMHLLDLVIRPIT</sequence>
<name>A0A854QAB7_CRYNE</name>
<dbReference type="AlphaFoldDB" id="A0A854QAB7"/>